<dbReference type="Pfam" id="PF02946">
    <property type="entry name" value="GTF2I"/>
    <property type="match status" value="1"/>
</dbReference>
<sequence length="496" mass="51923">ETTGNNRLPYAAMKKGHFNFGVRGLPDGVQFKDPSEIGEANLDAIISHAGSVEFVEKLNMGERRMDGVSRVENVSGARQTGDVNTDAGGSHEIDAGAGRGGEIDDAGRSGEAGGARRSREIDGAGQSGEIDGVGQSGEVDGAGRSREVDGAGRSREIDGVGRSREIDGVGRSGEIDGVGRSGEIDGSGQSGEIDGVGRSGQIDGGGQGGEIDGAGHSGEIDGAGQSGEIDGGGRSGEIDGVGRSGEIDGSGQSGEIDGVGRSGQIDGGGEIDGAGHSGEIDGAGQSGEIDGGGSDEINGRSGEHDAGAGGRRLKRKTREVNTKAAFKKKKGKEYKKCIAFCCQEPAVDANTGYVDWIQCDKCDHWFHWDCVGIMNEPKGNFFCGCDQILYSESTPTIFKVNCGDARLRSSLKNRLLRIGSSKLASKRADLLKGIYAGRRKFREQLTDLNCFSPFTALQQEKLLAEIQAICAELWPKFNIKDSHANFSYVTDILLPE</sequence>
<keyword evidence="3" id="KW-0805">Transcription regulation</keyword>
<dbReference type="GO" id="GO:0003677">
    <property type="term" value="F:DNA binding"/>
    <property type="evidence" value="ECO:0007669"/>
    <property type="project" value="UniProtKB-KW"/>
</dbReference>
<gene>
    <name evidence="8" type="ORF">PACLA_8A061297</name>
</gene>
<feature type="region of interest" description="Disordered" evidence="7">
    <location>
        <begin position="73"/>
        <end position="320"/>
    </location>
</feature>
<dbReference type="Gene3D" id="3.30.40.10">
    <property type="entry name" value="Zinc/RING finger domain, C3HC4 (zinc finger)"/>
    <property type="match status" value="1"/>
</dbReference>
<evidence type="ECO:0000256" key="3">
    <source>
        <dbReference type="ARBA" id="ARBA00023015"/>
    </source>
</evidence>
<feature type="compositionally biased region" description="Basic and acidic residues" evidence="7">
    <location>
        <begin position="297"/>
        <end position="306"/>
    </location>
</feature>
<proteinExistence type="predicted"/>
<dbReference type="OrthoDB" id="10002605at2759"/>
<dbReference type="AlphaFoldDB" id="A0A6S7K6U4"/>
<dbReference type="InterPro" id="IPR011011">
    <property type="entry name" value="Znf_FYVE_PHD"/>
</dbReference>
<protein>
    <submittedName>
        <fullName evidence="8">Uncharacterized protein</fullName>
    </submittedName>
</protein>
<dbReference type="InterPro" id="IPR004212">
    <property type="entry name" value="GTF2I"/>
</dbReference>
<feature type="non-terminal residue" evidence="8">
    <location>
        <position position="1"/>
    </location>
</feature>
<dbReference type="SUPFAM" id="SSF117773">
    <property type="entry name" value="GTF2I-like repeat"/>
    <property type="match status" value="1"/>
</dbReference>
<evidence type="ECO:0000256" key="6">
    <source>
        <dbReference type="ARBA" id="ARBA00023242"/>
    </source>
</evidence>
<comment type="caution">
    <text evidence="8">The sequence shown here is derived from an EMBL/GenBank/DDBJ whole genome shotgun (WGS) entry which is preliminary data.</text>
</comment>
<dbReference type="GO" id="GO:0005634">
    <property type="term" value="C:nucleus"/>
    <property type="evidence" value="ECO:0007669"/>
    <property type="project" value="UniProtKB-SubCell"/>
</dbReference>
<organism evidence="8 9">
    <name type="scientific">Paramuricea clavata</name>
    <name type="common">Red gorgonian</name>
    <name type="synonym">Violescent sea-whip</name>
    <dbReference type="NCBI Taxonomy" id="317549"/>
    <lineage>
        <taxon>Eukaryota</taxon>
        <taxon>Metazoa</taxon>
        <taxon>Cnidaria</taxon>
        <taxon>Anthozoa</taxon>
        <taxon>Octocorallia</taxon>
        <taxon>Malacalcyonacea</taxon>
        <taxon>Plexauridae</taxon>
        <taxon>Paramuricea</taxon>
    </lineage>
</organism>
<feature type="compositionally biased region" description="Basic and acidic residues" evidence="7">
    <location>
        <begin position="141"/>
        <end position="168"/>
    </location>
</feature>
<feature type="compositionally biased region" description="Gly residues" evidence="7">
    <location>
        <begin position="202"/>
        <end position="216"/>
    </location>
</feature>
<evidence type="ECO:0000313" key="8">
    <source>
        <dbReference type="EMBL" id="CAB4038444.1"/>
    </source>
</evidence>
<keyword evidence="2" id="KW-0677">Repeat</keyword>
<dbReference type="InterPro" id="IPR013083">
    <property type="entry name" value="Znf_RING/FYVE/PHD"/>
</dbReference>
<accession>A0A6S7K6U4</accession>
<dbReference type="SUPFAM" id="SSF57903">
    <property type="entry name" value="FYVE/PHD zinc finger"/>
    <property type="match status" value="1"/>
</dbReference>
<feature type="compositionally biased region" description="Gly residues" evidence="7">
    <location>
        <begin position="265"/>
        <end position="276"/>
    </location>
</feature>
<dbReference type="Proteomes" id="UP001152795">
    <property type="component" value="Unassembled WGS sequence"/>
</dbReference>
<keyword evidence="6" id="KW-0539">Nucleus</keyword>
<reference evidence="8" key="1">
    <citation type="submission" date="2020-04" db="EMBL/GenBank/DDBJ databases">
        <authorList>
            <person name="Alioto T."/>
            <person name="Alioto T."/>
            <person name="Gomez Garrido J."/>
        </authorList>
    </citation>
    <scope>NUCLEOTIDE SEQUENCE</scope>
    <source>
        <strain evidence="8">A484AB</strain>
    </source>
</reference>
<keyword evidence="9" id="KW-1185">Reference proteome</keyword>
<evidence type="ECO:0000256" key="1">
    <source>
        <dbReference type="ARBA" id="ARBA00004123"/>
    </source>
</evidence>
<evidence type="ECO:0000256" key="5">
    <source>
        <dbReference type="ARBA" id="ARBA00023163"/>
    </source>
</evidence>
<evidence type="ECO:0000313" key="9">
    <source>
        <dbReference type="Proteomes" id="UP001152795"/>
    </source>
</evidence>
<dbReference type="Gene3D" id="3.90.1460.10">
    <property type="entry name" value="GTF2I-like"/>
    <property type="match status" value="1"/>
</dbReference>
<evidence type="ECO:0000256" key="2">
    <source>
        <dbReference type="ARBA" id="ARBA00022737"/>
    </source>
</evidence>
<comment type="subcellular location">
    <subcellularLocation>
        <location evidence="1">Nucleus</location>
    </subcellularLocation>
</comment>
<evidence type="ECO:0000256" key="4">
    <source>
        <dbReference type="ARBA" id="ARBA00023125"/>
    </source>
</evidence>
<name>A0A6S7K6U4_PARCT</name>
<evidence type="ECO:0000256" key="7">
    <source>
        <dbReference type="SAM" id="MobiDB-lite"/>
    </source>
</evidence>
<feature type="non-terminal residue" evidence="8">
    <location>
        <position position="496"/>
    </location>
</feature>
<keyword evidence="4" id="KW-0238">DNA-binding</keyword>
<keyword evidence="5" id="KW-0804">Transcription</keyword>
<dbReference type="EMBL" id="CACRXK020024214">
    <property type="protein sequence ID" value="CAB4038444.1"/>
    <property type="molecule type" value="Genomic_DNA"/>
</dbReference>
<dbReference type="InterPro" id="IPR036647">
    <property type="entry name" value="GTF2I-like_rpt_sf"/>
</dbReference>
<dbReference type="PROSITE" id="PS51139">
    <property type="entry name" value="GTF2I"/>
    <property type="match status" value="1"/>
</dbReference>